<evidence type="ECO:0000313" key="2">
    <source>
        <dbReference type="Proteomes" id="UP000199301"/>
    </source>
</evidence>
<gene>
    <name evidence="1" type="ORF">SAMN04489718_1052</name>
</gene>
<protein>
    <submittedName>
        <fullName evidence="1">Uncharacterized protein</fullName>
    </submittedName>
</protein>
<accession>A0A1H0ZHL7</accession>
<dbReference type="AlphaFoldDB" id="A0A1H0ZHL7"/>
<evidence type="ECO:0000313" key="1">
    <source>
        <dbReference type="EMBL" id="SDQ26943.1"/>
    </source>
</evidence>
<dbReference type="Proteomes" id="UP000199301">
    <property type="component" value="Unassembled WGS sequence"/>
</dbReference>
<name>A0A1H0ZHL7_9ACTN</name>
<dbReference type="STRING" id="995062.SAMN04489718_1052"/>
<dbReference type="EMBL" id="FNKO01000001">
    <property type="protein sequence ID" value="SDQ26943.1"/>
    <property type="molecule type" value="Genomic_DNA"/>
</dbReference>
<keyword evidence="2" id="KW-1185">Reference proteome</keyword>
<reference evidence="2" key="1">
    <citation type="submission" date="2016-10" db="EMBL/GenBank/DDBJ databases">
        <authorList>
            <person name="Varghese N."/>
            <person name="Submissions S."/>
        </authorList>
    </citation>
    <scope>NUCLEOTIDE SEQUENCE [LARGE SCALE GENOMIC DNA]</scope>
    <source>
        <strain evidence="2">DSM 45459</strain>
    </source>
</reference>
<sequence>MDSTRDSSSGNTRDNGDAVEVCDLCGLSVDRDNARYERVGGSAESAPGDVLTACSEDHMRQLRERQ</sequence>
<dbReference type="RefSeq" id="WP_092521469.1">
    <property type="nucleotide sequence ID" value="NZ_FNKO01000001.1"/>
</dbReference>
<organism evidence="1 2">
    <name type="scientific">Actinopolyspora saharensis</name>
    <dbReference type="NCBI Taxonomy" id="995062"/>
    <lineage>
        <taxon>Bacteria</taxon>
        <taxon>Bacillati</taxon>
        <taxon>Actinomycetota</taxon>
        <taxon>Actinomycetes</taxon>
        <taxon>Actinopolysporales</taxon>
        <taxon>Actinopolysporaceae</taxon>
        <taxon>Actinopolyspora</taxon>
    </lineage>
</organism>
<proteinExistence type="predicted"/>